<dbReference type="EMBL" id="JBAMIC010000002">
    <property type="protein sequence ID" value="KAK7111372.1"/>
    <property type="molecule type" value="Genomic_DNA"/>
</dbReference>
<keyword evidence="3" id="KW-1185">Reference proteome</keyword>
<feature type="signal peptide" evidence="1">
    <location>
        <begin position="1"/>
        <end position="21"/>
    </location>
</feature>
<accession>A0AAN9BTW3</accession>
<gene>
    <name evidence="2" type="ORF">V1264_011014</name>
</gene>
<organism evidence="2 3">
    <name type="scientific">Littorina saxatilis</name>
    <dbReference type="NCBI Taxonomy" id="31220"/>
    <lineage>
        <taxon>Eukaryota</taxon>
        <taxon>Metazoa</taxon>
        <taxon>Spiralia</taxon>
        <taxon>Lophotrochozoa</taxon>
        <taxon>Mollusca</taxon>
        <taxon>Gastropoda</taxon>
        <taxon>Caenogastropoda</taxon>
        <taxon>Littorinimorpha</taxon>
        <taxon>Littorinoidea</taxon>
        <taxon>Littorinidae</taxon>
        <taxon>Littorina</taxon>
    </lineage>
</organism>
<proteinExistence type="predicted"/>
<protein>
    <submittedName>
        <fullName evidence="2">Uncharacterized protein</fullName>
    </submittedName>
</protein>
<keyword evidence="1" id="KW-0732">Signal</keyword>
<reference evidence="2 3" key="1">
    <citation type="submission" date="2024-02" db="EMBL/GenBank/DDBJ databases">
        <title>Chromosome-scale genome assembly of the rough periwinkle Littorina saxatilis.</title>
        <authorList>
            <person name="De Jode A."/>
            <person name="Faria R."/>
            <person name="Formenti G."/>
            <person name="Sims Y."/>
            <person name="Smith T.P."/>
            <person name="Tracey A."/>
            <person name="Wood J.M.D."/>
            <person name="Zagrodzka Z.B."/>
            <person name="Johannesson K."/>
            <person name="Butlin R.K."/>
            <person name="Leder E.H."/>
        </authorList>
    </citation>
    <scope>NUCLEOTIDE SEQUENCE [LARGE SCALE GENOMIC DNA]</scope>
    <source>
        <strain evidence="2">Snail1</strain>
        <tissue evidence="2">Muscle</tissue>
    </source>
</reference>
<dbReference type="Proteomes" id="UP001374579">
    <property type="component" value="Unassembled WGS sequence"/>
</dbReference>
<name>A0AAN9BTW3_9CAEN</name>
<evidence type="ECO:0000313" key="2">
    <source>
        <dbReference type="EMBL" id="KAK7111373.1"/>
    </source>
</evidence>
<dbReference type="EMBL" id="JBAMIC010000002">
    <property type="protein sequence ID" value="KAK7111373.1"/>
    <property type="molecule type" value="Genomic_DNA"/>
</dbReference>
<feature type="chain" id="PRO_5044711016" evidence="1">
    <location>
        <begin position="22"/>
        <end position="217"/>
    </location>
</feature>
<evidence type="ECO:0000256" key="1">
    <source>
        <dbReference type="SAM" id="SignalP"/>
    </source>
</evidence>
<evidence type="ECO:0000313" key="3">
    <source>
        <dbReference type="Proteomes" id="UP001374579"/>
    </source>
</evidence>
<sequence length="217" mass="23886">MMSSAVVVVVLALGWVQQGQGQGANFNIGAMSNSVGGRGYNTGNMPFNRFAGGSGNYNSRNGGGSTQPYCQQQEKRLLFDNCGMSFGMAHMSSFTTLRANAPKCRSDLFQCNHVDRLVRCVNSQPASTVTDNCWMIIKDVLGEFLQSYGIPCGYPDLYERCKNESITDILPMDQRARQGEGMNTNPMSYVMPMVNRYLTPLVMAYYRLSSLGSMLAL</sequence>
<dbReference type="AlphaFoldDB" id="A0AAN9BTW3"/>
<comment type="caution">
    <text evidence="2">The sequence shown here is derived from an EMBL/GenBank/DDBJ whole genome shotgun (WGS) entry which is preliminary data.</text>
</comment>